<dbReference type="Proteomes" id="UP000886818">
    <property type="component" value="Chromosome"/>
</dbReference>
<dbReference type="RefSeq" id="WP_218283847.1">
    <property type="nucleotide sequence ID" value="NZ_CP078093.1"/>
</dbReference>
<evidence type="ECO:0000313" key="1">
    <source>
        <dbReference type="EMBL" id="QXM07161.1"/>
    </source>
</evidence>
<reference evidence="1" key="1">
    <citation type="submission" date="2021-07" db="EMBL/GenBank/DDBJ databases">
        <title>Complete genome sequence of Crassaminicella sp. 143-21, isolated from a deep-sea hydrothermal vent.</title>
        <authorList>
            <person name="Li X."/>
        </authorList>
    </citation>
    <scope>NUCLEOTIDE SEQUENCE</scope>
    <source>
        <strain evidence="1">143-21</strain>
    </source>
</reference>
<accession>A0ABX8RJT4</accession>
<keyword evidence="2" id="KW-1185">Reference proteome</keyword>
<organism evidence="1 2">
    <name type="scientific">Crassaminicella indica</name>
    <dbReference type="NCBI Taxonomy" id="2855394"/>
    <lineage>
        <taxon>Bacteria</taxon>
        <taxon>Bacillati</taxon>
        <taxon>Bacillota</taxon>
        <taxon>Clostridia</taxon>
        <taxon>Eubacteriales</taxon>
        <taxon>Clostridiaceae</taxon>
        <taxon>Crassaminicella</taxon>
    </lineage>
</organism>
<protein>
    <submittedName>
        <fullName evidence="1">Uncharacterized protein</fullName>
    </submittedName>
</protein>
<proteinExistence type="predicted"/>
<gene>
    <name evidence="1" type="ORF">KVH43_05535</name>
</gene>
<sequence length="62" mass="7704">MAKSYMLMDIRNAIWDHMRDRRNSFYNLPEDHKIKILFEILRIYGKRYTSLSWKIALPYDHK</sequence>
<name>A0ABX8RJT4_9CLOT</name>
<dbReference type="EMBL" id="CP078093">
    <property type="protein sequence ID" value="QXM07161.1"/>
    <property type="molecule type" value="Genomic_DNA"/>
</dbReference>
<evidence type="ECO:0000313" key="2">
    <source>
        <dbReference type="Proteomes" id="UP000886818"/>
    </source>
</evidence>